<dbReference type="GeneID" id="85437406"/>
<gene>
    <name evidence="2" type="ORF">LY79DRAFT_43113</name>
</gene>
<keyword evidence="1" id="KW-1133">Transmembrane helix</keyword>
<dbReference type="Proteomes" id="UP001230504">
    <property type="component" value="Unassembled WGS sequence"/>
</dbReference>
<keyword evidence="3" id="KW-1185">Reference proteome</keyword>
<sequence length="123" mass="12986">MSSLSILPAGSNTKWKGALPWIGVLVQLAVCLPQALGAYSYRWGSWVVVSVLLVIPLVGASPTSAFPGEQSSEGGLHVPLSGRPPRVVLKIDNLLGGFKSRCRGVFLRNSPEAKIGGLATSYR</sequence>
<protein>
    <submittedName>
        <fullName evidence="2">Uncharacterized protein</fullName>
    </submittedName>
</protein>
<reference evidence="2" key="1">
    <citation type="submission" date="2021-06" db="EMBL/GenBank/DDBJ databases">
        <title>Comparative genomics, transcriptomics and evolutionary studies reveal genomic signatures of adaptation to plant cell wall in hemibiotrophic fungi.</title>
        <authorList>
            <consortium name="DOE Joint Genome Institute"/>
            <person name="Baroncelli R."/>
            <person name="Diaz J.F."/>
            <person name="Benocci T."/>
            <person name="Peng M."/>
            <person name="Battaglia E."/>
            <person name="Haridas S."/>
            <person name="Andreopoulos W."/>
            <person name="Labutti K."/>
            <person name="Pangilinan J."/>
            <person name="Floch G.L."/>
            <person name="Makela M.R."/>
            <person name="Henrissat B."/>
            <person name="Grigoriev I.V."/>
            <person name="Crouch J.A."/>
            <person name="De Vries R.P."/>
            <person name="Sukno S.A."/>
            <person name="Thon M.R."/>
        </authorList>
    </citation>
    <scope>NUCLEOTIDE SEQUENCE</scope>
    <source>
        <strain evidence="2">CBS 125086</strain>
    </source>
</reference>
<organism evidence="2 3">
    <name type="scientific">Colletotrichum navitas</name>
    <dbReference type="NCBI Taxonomy" id="681940"/>
    <lineage>
        <taxon>Eukaryota</taxon>
        <taxon>Fungi</taxon>
        <taxon>Dikarya</taxon>
        <taxon>Ascomycota</taxon>
        <taxon>Pezizomycotina</taxon>
        <taxon>Sordariomycetes</taxon>
        <taxon>Hypocreomycetidae</taxon>
        <taxon>Glomerellales</taxon>
        <taxon>Glomerellaceae</taxon>
        <taxon>Colletotrichum</taxon>
        <taxon>Colletotrichum graminicola species complex</taxon>
    </lineage>
</organism>
<evidence type="ECO:0000313" key="3">
    <source>
        <dbReference type="Proteomes" id="UP001230504"/>
    </source>
</evidence>
<dbReference type="RefSeq" id="XP_060408545.1">
    <property type="nucleotide sequence ID" value="XM_060553166.1"/>
</dbReference>
<accession>A0AAD8V019</accession>
<feature type="transmembrane region" description="Helical" evidence="1">
    <location>
        <begin position="20"/>
        <end position="39"/>
    </location>
</feature>
<dbReference type="AlphaFoldDB" id="A0AAD8V019"/>
<dbReference type="EMBL" id="JAHLJV010000104">
    <property type="protein sequence ID" value="KAK1572761.1"/>
    <property type="molecule type" value="Genomic_DNA"/>
</dbReference>
<keyword evidence="1" id="KW-0472">Membrane</keyword>
<keyword evidence="1" id="KW-0812">Transmembrane</keyword>
<proteinExistence type="predicted"/>
<name>A0AAD8V019_9PEZI</name>
<evidence type="ECO:0000313" key="2">
    <source>
        <dbReference type="EMBL" id="KAK1572761.1"/>
    </source>
</evidence>
<evidence type="ECO:0000256" key="1">
    <source>
        <dbReference type="SAM" id="Phobius"/>
    </source>
</evidence>
<comment type="caution">
    <text evidence="2">The sequence shown here is derived from an EMBL/GenBank/DDBJ whole genome shotgun (WGS) entry which is preliminary data.</text>
</comment>
<feature type="transmembrane region" description="Helical" evidence="1">
    <location>
        <begin position="46"/>
        <end position="66"/>
    </location>
</feature>